<protein>
    <submittedName>
        <fullName evidence="1">Uncharacterized protein</fullName>
    </submittedName>
</protein>
<dbReference type="AlphaFoldDB" id="A0A370PY07"/>
<dbReference type="EMBL" id="KZ851845">
    <property type="protein sequence ID" value="RDK47086.1"/>
    <property type="molecule type" value="Genomic_DNA"/>
</dbReference>
<gene>
    <name evidence="1" type="ORF">M752DRAFT_272853</name>
</gene>
<evidence type="ECO:0000313" key="1">
    <source>
        <dbReference type="EMBL" id="RDK47086.1"/>
    </source>
</evidence>
<sequence>MSPSTPDLHAPLMQYFLPNNYYSPALHLLRAGSRDPAENASAVTPPSSPFCSFHYSSSTAMSPLIQRSGELNP</sequence>
<name>A0A370PY07_ASPPH</name>
<proteinExistence type="predicted"/>
<evidence type="ECO:0000313" key="2">
    <source>
        <dbReference type="Proteomes" id="UP000254937"/>
    </source>
</evidence>
<accession>A0A370PY07</accession>
<keyword evidence="2" id="KW-1185">Reference proteome</keyword>
<reference evidence="1 2" key="1">
    <citation type="submission" date="2018-07" db="EMBL/GenBank/DDBJ databases">
        <title>Section-level genome sequencing of Aspergillus section Nigri to investigate inter- and intra-species variation.</title>
        <authorList>
            <consortium name="DOE Joint Genome Institute"/>
            <person name="Vesth T.C."/>
            <person name="Nybo J.L."/>
            <person name="Theobald S."/>
            <person name="Frisvad J.C."/>
            <person name="Larsen T.O."/>
            <person name="Nielsen K.F."/>
            <person name="Hoof J.B."/>
            <person name="Brandl J."/>
            <person name="Salamov A."/>
            <person name="Riley R."/>
            <person name="Gladden J.M."/>
            <person name="Phatale P."/>
            <person name="Nielsen M.T."/>
            <person name="Lyhne E.K."/>
            <person name="Kogle M.E."/>
            <person name="Strasser K."/>
            <person name="McDonnell E."/>
            <person name="Barry K."/>
            <person name="Clum A."/>
            <person name="Chen C."/>
            <person name="Nolan M."/>
            <person name="Sandor L."/>
            <person name="Kuo A."/>
            <person name="Lipzen A."/>
            <person name="Hainaut M."/>
            <person name="Drula E."/>
            <person name="Tsang A."/>
            <person name="Magnuson J.K."/>
            <person name="Henrissat B."/>
            <person name="Wiebenga A."/>
            <person name="Simmons B.A."/>
            <person name="Makela M.R."/>
            <person name="De vries R.P."/>
            <person name="Grigoriev I.V."/>
            <person name="Mortensen U.H."/>
            <person name="Baker S.E."/>
            <person name="Andersen M.R."/>
        </authorList>
    </citation>
    <scope>NUCLEOTIDE SEQUENCE [LARGE SCALE GENOMIC DNA]</scope>
    <source>
        <strain evidence="1 2">ATCC 13157</strain>
    </source>
</reference>
<organism evidence="1 2">
    <name type="scientific">Aspergillus phoenicis ATCC 13157</name>
    <dbReference type="NCBI Taxonomy" id="1353007"/>
    <lineage>
        <taxon>Eukaryota</taxon>
        <taxon>Fungi</taxon>
        <taxon>Dikarya</taxon>
        <taxon>Ascomycota</taxon>
        <taxon>Pezizomycotina</taxon>
        <taxon>Eurotiomycetes</taxon>
        <taxon>Eurotiomycetidae</taxon>
        <taxon>Eurotiales</taxon>
        <taxon>Aspergillaceae</taxon>
        <taxon>Aspergillus</taxon>
    </lineage>
</organism>
<dbReference type="Proteomes" id="UP000254937">
    <property type="component" value="Unassembled WGS sequence"/>
</dbReference>